<dbReference type="AlphaFoldDB" id="A0A9W6B6S9"/>
<evidence type="ECO:0008006" key="3">
    <source>
        <dbReference type="Google" id="ProtNLM"/>
    </source>
</evidence>
<reference evidence="1" key="1">
    <citation type="submission" date="2022-07" db="EMBL/GenBank/DDBJ databases">
        <title>Taxonomy of Novel Oxalotrophic and Methylotrophic Bacteria.</title>
        <authorList>
            <person name="Sahin N."/>
            <person name="Tani A."/>
        </authorList>
    </citation>
    <scope>NUCLEOTIDE SEQUENCE</scope>
    <source>
        <strain evidence="1">AM327</strain>
    </source>
</reference>
<keyword evidence="2" id="KW-1185">Reference proteome</keyword>
<comment type="caution">
    <text evidence="1">The sequence shown here is derived from an EMBL/GenBank/DDBJ whole genome shotgun (WGS) entry which is preliminary data.</text>
</comment>
<accession>A0A9W6B6S9</accession>
<evidence type="ECO:0000313" key="2">
    <source>
        <dbReference type="Proteomes" id="UP001143545"/>
    </source>
</evidence>
<evidence type="ECO:0000313" key="1">
    <source>
        <dbReference type="EMBL" id="GLB52304.1"/>
    </source>
</evidence>
<gene>
    <name evidence="1" type="ORF">NBRC110019_13430</name>
</gene>
<dbReference type="Pfam" id="PF05258">
    <property type="entry name" value="DciA"/>
    <property type="match status" value="1"/>
</dbReference>
<proteinExistence type="predicted"/>
<dbReference type="Proteomes" id="UP001143545">
    <property type="component" value="Unassembled WGS sequence"/>
</dbReference>
<dbReference type="EMBL" id="BRVP01000007">
    <property type="protein sequence ID" value="GLB52304.1"/>
    <property type="molecule type" value="Genomic_DNA"/>
</dbReference>
<dbReference type="PANTHER" id="PTHR36456:SF1">
    <property type="entry name" value="UPF0232 PROTEIN SCO3875"/>
    <property type="match status" value="1"/>
</dbReference>
<protein>
    <recommendedName>
        <fullName evidence="3">DUF721 domain-containing protein</fullName>
    </recommendedName>
</protein>
<dbReference type="PANTHER" id="PTHR36456">
    <property type="entry name" value="UPF0232 PROTEIN SCO3875"/>
    <property type="match status" value="1"/>
</dbReference>
<name>A0A9W6B6S9_9FLAO</name>
<dbReference type="RefSeq" id="WP_281753520.1">
    <property type="nucleotide sequence ID" value="NZ_BRVP01000007.1"/>
</dbReference>
<dbReference type="InterPro" id="IPR007922">
    <property type="entry name" value="DciA-like"/>
</dbReference>
<sequence>MTKRYNEHISLSEALKSFIKENHLEGGIDKIDVRDAWIQLMGNGVANYTQDIILKNETLHVSLTSSVLREELSYGKQKIIEMINEQLGKELVKELILR</sequence>
<organism evidence="1 2">
    <name type="scientific">Neptunitalea chrysea</name>
    <dbReference type="NCBI Taxonomy" id="1647581"/>
    <lineage>
        <taxon>Bacteria</taxon>
        <taxon>Pseudomonadati</taxon>
        <taxon>Bacteroidota</taxon>
        <taxon>Flavobacteriia</taxon>
        <taxon>Flavobacteriales</taxon>
        <taxon>Flavobacteriaceae</taxon>
        <taxon>Neptunitalea</taxon>
    </lineage>
</organism>